<dbReference type="InterPro" id="IPR025702">
    <property type="entry name" value="OXD"/>
</dbReference>
<feature type="region of interest" description="Disordered" evidence="6">
    <location>
        <begin position="174"/>
        <end position="198"/>
    </location>
</feature>
<dbReference type="Proteomes" id="UP000809789">
    <property type="component" value="Unassembled WGS sequence"/>
</dbReference>
<evidence type="ECO:0000256" key="1">
    <source>
        <dbReference type="ARBA" id="ARBA00001970"/>
    </source>
</evidence>
<keyword evidence="3" id="KW-0479">Metal-binding</keyword>
<name>A0A8K0L5V8_9PEZI</name>
<evidence type="ECO:0000256" key="4">
    <source>
        <dbReference type="ARBA" id="ARBA00023004"/>
    </source>
</evidence>
<proteinExistence type="predicted"/>
<dbReference type="GO" id="GO:0046872">
    <property type="term" value="F:metal ion binding"/>
    <property type="evidence" value="ECO:0007669"/>
    <property type="project" value="UniProtKB-KW"/>
</dbReference>
<protein>
    <recommendedName>
        <fullName evidence="9">Phenylacetaldoxime dehydratase</fullName>
    </recommendedName>
</protein>
<dbReference type="GO" id="GO:0016829">
    <property type="term" value="F:lyase activity"/>
    <property type="evidence" value="ECO:0007669"/>
    <property type="project" value="UniProtKB-KW"/>
</dbReference>
<evidence type="ECO:0000256" key="6">
    <source>
        <dbReference type="SAM" id="MobiDB-lite"/>
    </source>
</evidence>
<dbReference type="OrthoDB" id="3359285at2759"/>
<gene>
    <name evidence="7" type="ORF">KVT40_001893</name>
</gene>
<evidence type="ECO:0000256" key="5">
    <source>
        <dbReference type="ARBA" id="ARBA00023239"/>
    </source>
</evidence>
<keyword evidence="4" id="KW-0408">Iron</keyword>
<comment type="cofactor">
    <cofactor evidence="1">
        <name>heme b</name>
        <dbReference type="ChEBI" id="CHEBI:60344"/>
    </cofactor>
</comment>
<dbReference type="EMBL" id="JAESVG020000002">
    <property type="protein sequence ID" value="KAG8630274.1"/>
    <property type="molecule type" value="Genomic_DNA"/>
</dbReference>
<reference evidence="7" key="1">
    <citation type="submission" date="2021-07" db="EMBL/GenBank/DDBJ databases">
        <title>Elsinoe batatas strain:CRI-CJ2 Genome sequencing and assembly.</title>
        <authorList>
            <person name="Huang L."/>
        </authorList>
    </citation>
    <scope>NUCLEOTIDE SEQUENCE</scope>
    <source>
        <strain evidence="7">CRI-CJ2</strain>
    </source>
</reference>
<comment type="caution">
    <text evidence="7">The sequence shown here is derived from an EMBL/GenBank/DDBJ whole genome shotgun (WGS) entry which is preliminary data.</text>
</comment>
<dbReference type="Pfam" id="PF13816">
    <property type="entry name" value="Dehydratase_hem"/>
    <property type="match status" value="1"/>
</dbReference>
<organism evidence="7 8">
    <name type="scientific">Elsinoe batatas</name>
    <dbReference type="NCBI Taxonomy" id="2601811"/>
    <lineage>
        <taxon>Eukaryota</taxon>
        <taxon>Fungi</taxon>
        <taxon>Dikarya</taxon>
        <taxon>Ascomycota</taxon>
        <taxon>Pezizomycotina</taxon>
        <taxon>Dothideomycetes</taxon>
        <taxon>Dothideomycetidae</taxon>
        <taxon>Myriangiales</taxon>
        <taxon>Elsinoaceae</taxon>
        <taxon>Elsinoe</taxon>
    </lineage>
</organism>
<sequence>MVCPVRRYPLKQPPNHEPPIPRSMMKFPDDIKQICIAYIGAQSHREGQSPDVARTAIQKWLNGLSSDEAPYHYEHFVVERGQDIPGCHVWVLYWSDKDICEKTMSTLNLPQLYTSLNDKNTGFWCERFTTPIPRLETNYSNQDYLPGLANLPSAKPERHTLSAYWGAARDRIPDSANDRFPKQDDQEELRRPPHLGSVKGLGQHIKGSNPYDHLCHIRSGQFWEKCEAVELEAYETKLRSTLLDGLGYLWDNPFDNGVIGLRFLRNVDKDGDGKEAVPRKESCGAGFFRNLADLEHWAEKHMSHLKIWTGAISHAKRFGPQMELRLFHEVSVLKKGEAEFEYVNCLPETGAIRYMKLEHVVPL</sequence>
<feature type="compositionally biased region" description="Basic and acidic residues" evidence="6">
    <location>
        <begin position="174"/>
        <end position="191"/>
    </location>
</feature>
<evidence type="ECO:0000256" key="2">
    <source>
        <dbReference type="ARBA" id="ARBA00022617"/>
    </source>
</evidence>
<accession>A0A8K0L5V8</accession>
<evidence type="ECO:0008006" key="9">
    <source>
        <dbReference type="Google" id="ProtNLM"/>
    </source>
</evidence>
<evidence type="ECO:0000313" key="8">
    <source>
        <dbReference type="Proteomes" id="UP000809789"/>
    </source>
</evidence>
<keyword evidence="8" id="KW-1185">Reference proteome</keyword>
<keyword evidence="2" id="KW-0349">Heme</keyword>
<keyword evidence="5" id="KW-0456">Lyase</keyword>
<dbReference type="AlphaFoldDB" id="A0A8K0L5V8"/>
<evidence type="ECO:0000313" key="7">
    <source>
        <dbReference type="EMBL" id="KAG8630274.1"/>
    </source>
</evidence>
<evidence type="ECO:0000256" key="3">
    <source>
        <dbReference type="ARBA" id="ARBA00022723"/>
    </source>
</evidence>